<accession>A0A9D4NVK7</accession>
<organism evidence="1">
    <name type="scientific">Dermatophagoides farinae</name>
    <name type="common">American house dust mite</name>
    <dbReference type="NCBI Taxonomy" id="6954"/>
    <lineage>
        <taxon>Eukaryota</taxon>
        <taxon>Metazoa</taxon>
        <taxon>Ecdysozoa</taxon>
        <taxon>Arthropoda</taxon>
        <taxon>Chelicerata</taxon>
        <taxon>Arachnida</taxon>
        <taxon>Acari</taxon>
        <taxon>Acariformes</taxon>
        <taxon>Sarcoptiformes</taxon>
        <taxon>Astigmata</taxon>
        <taxon>Psoroptidia</taxon>
        <taxon>Analgoidea</taxon>
        <taxon>Pyroglyphidae</taxon>
        <taxon>Dermatophagoidinae</taxon>
        <taxon>Dermatophagoides</taxon>
    </lineage>
</organism>
<dbReference type="AlphaFoldDB" id="A0A9D4NVK7"/>
<reference evidence="1" key="2">
    <citation type="journal article" date="2021" name="World Allergy Organ. J.">
        <title>Chromosome-level assembly of Dermatophagoides farinae genome and transcriptome reveals two novel allergens Der f 37 and Der f 39.</title>
        <authorList>
            <person name="Chen J."/>
            <person name="Cai Z."/>
            <person name="Fan D."/>
            <person name="Hu J."/>
            <person name="Hou Y."/>
            <person name="He Y."/>
            <person name="Zhang Z."/>
            <person name="Zhao Z."/>
            <person name="Gao P."/>
            <person name="Hu W."/>
            <person name="Sun J."/>
            <person name="Li J."/>
            <person name="Ji K."/>
        </authorList>
    </citation>
    <scope>NUCLEOTIDE SEQUENCE</scope>
    <source>
        <strain evidence="1">JKM2019</strain>
    </source>
</reference>
<comment type="caution">
    <text evidence="1">The sequence shown here is derived from an EMBL/GenBank/DDBJ whole genome shotgun (WGS) entry which is preliminary data.</text>
</comment>
<dbReference type="EMBL" id="SDOV01000007">
    <property type="protein sequence ID" value="KAH7638742.1"/>
    <property type="molecule type" value="Genomic_DNA"/>
</dbReference>
<proteinExistence type="predicted"/>
<protein>
    <submittedName>
        <fullName evidence="1">Golgi apparatus protein 1-like protein</fullName>
    </submittedName>
</protein>
<reference evidence="1" key="1">
    <citation type="submission" date="2020-06" db="EMBL/GenBank/DDBJ databases">
        <authorList>
            <person name="Ji K."/>
            <person name="Li J."/>
        </authorList>
    </citation>
    <scope>NUCLEOTIDE SEQUENCE</scope>
    <source>
        <strain evidence="1">JKM2019</strain>
        <tissue evidence="1">Whole body</tissue>
    </source>
</reference>
<name>A0A9D4NVK7_DERFA</name>
<dbReference type="Proteomes" id="UP000828236">
    <property type="component" value="Unassembled WGS sequence"/>
</dbReference>
<sequence>MSNEAIVLMKTRSEVKNAKINSFQREQLISMRDYKGCKACLYWPNVRPKCLHRRFLFENYKPNTRSALKHTSNDIYKDSVQSVNLEQILSLVLKEICKKLNMRGVISCSKVKISSKFTIRKLNNFERNNIAEDVLIQILSCLAEHIDSPEMAEECRESLNQMQYFVDS</sequence>
<evidence type="ECO:0000313" key="1">
    <source>
        <dbReference type="EMBL" id="KAH7638742.1"/>
    </source>
</evidence>
<gene>
    <name evidence="1" type="ORF">HUG17_2775</name>
</gene>